<dbReference type="FunFam" id="3.30.505.10:FF:000005">
    <property type="entry name" value="SHC-transforming protein 1 isoform 3"/>
    <property type="match status" value="1"/>
</dbReference>
<dbReference type="SUPFAM" id="SSF55550">
    <property type="entry name" value="SH2 domain"/>
    <property type="match status" value="1"/>
</dbReference>
<proteinExistence type="predicted"/>
<dbReference type="PANTHER" id="PTHR10337">
    <property type="entry name" value="SHC TRANSFORMING PROTEIN"/>
    <property type="match status" value="1"/>
</dbReference>
<dbReference type="InterPro" id="IPR036860">
    <property type="entry name" value="SH2_dom_sf"/>
</dbReference>
<dbReference type="PROSITE" id="PS01179">
    <property type="entry name" value="PID"/>
    <property type="match status" value="1"/>
</dbReference>
<feature type="domain" description="SH2" evidence="4">
    <location>
        <begin position="479"/>
        <end position="570"/>
    </location>
</feature>
<reference evidence="5" key="1">
    <citation type="submission" date="2025-08" db="UniProtKB">
        <authorList>
            <consortium name="Ensembl"/>
        </authorList>
    </citation>
    <scope>IDENTIFICATION</scope>
</reference>
<dbReference type="PRINTS" id="PR00629">
    <property type="entry name" value="SHCPIDOMAIN"/>
</dbReference>
<reference evidence="5" key="2">
    <citation type="submission" date="2025-09" db="UniProtKB">
        <authorList>
            <consortium name="Ensembl"/>
        </authorList>
    </citation>
    <scope>IDENTIFICATION</scope>
</reference>
<dbReference type="Ensembl" id="ENSVKKT00000012447.1">
    <property type="protein sequence ID" value="ENSVKKP00000012158.1"/>
    <property type="gene ID" value="ENSVKKG00000008450.1"/>
</dbReference>
<dbReference type="GO" id="GO:0030971">
    <property type="term" value="F:receptor tyrosine kinase binding"/>
    <property type="evidence" value="ECO:0007669"/>
    <property type="project" value="TreeGrafter"/>
</dbReference>
<protein>
    <submittedName>
        <fullName evidence="5">SHC adaptor protein 3</fullName>
    </submittedName>
</protein>
<dbReference type="PROSITE" id="PS50001">
    <property type="entry name" value="SH2"/>
    <property type="match status" value="1"/>
</dbReference>
<dbReference type="SUPFAM" id="SSF50729">
    <property type="entry name" value="PH domain-like"/>
    <property type="match status" value="1"/>
</dbReference>
<dbReference type="PANTHER" id="PTHR10337:SF4">
    <property type="entry name" value="SHC-TRANSFORMING PROTEIN 3"/>
    <property type="match status" value="1"/>
</dbReference>
<name>A0A8D2JF44_VARKO</name>
<evidence type="ECO:0000313" key="6">
    <source>
        <dbReference type="Proteomes" id="UP000694545"/>
    </source>
</evidence>
<dbReference type="GO" id="GO:0005886">
    <property type="term" value="C:plasma membrane"/>
    <property type="evidence" value="ECO:0007669"/>
    <property type="project" value="TreeGrafter"/>
</dbReference>
<dbReference type="GO" id="GO:0007169">
    <property type="term" value="P:cell surface receptor protein tyrosine kinase signaling pathway"/>
    <property type="evidence" value="ECO:0007669"/>
    <property type="project" value="TreeGrafter"/>
</dbReference>
<dbReference type="InterPro" id="IPR051235">
    <property type="entry name" value="CEP152/SHC-Transforming"/>
</dbReference>
<keyword evidence="1 2" id="KW-0727">SH2 domain</keyword>
<dbReference type="Gene3D" id="3.30.505.10">
    <property type="entry name" value="SH2 domain"/>
    <property type="match status" value="1"/>
</dbReference>
<dbReference type="FunFam" id="2.30.29.30:FF:000036">
    <property type="entry name" value="SHC-transforming protein 1 isoform 3"/>
    <property type="match status" value="1"/>
</dbReference>
<evidence type="ECO:0000259" key="3">
    <source>
        <dbReference type="PROSITE" id="PS01179"/>
    </source>
</evidence>
<dbReference type="InterPro" id="IPR011993">
    <property type="entry name" value="PH-like_dom_sf"/>
</dbReference>
<dbReference type="OMA" id="KTWSEEM"/>
<dbReference type="Pfam" id="PF00017">
    <property type="entry name" value="SH2"/>
    <property type="match status" value="1"/>
</dbReference>
<dbReference type="InterPro" id="IPR006019">
    <property type="entry name" value="PID_Shc-like"/>
</dbReference>
<dbReference type="CDD" id="cd01209">
    <property type="entry name" value="PTB_Shc"/>
    <property type="match status" value="1"/>
</dbReference>
<keyword evidence="6" id="KW-1185">Reference proteome</keyword>
<evidence type="ECO:0000313" key="5">
    <source>
        <dbReference type="Ensembl" id="ENSVKKP00000012158.1"/>
    </source>
</evidence>
<dbReference type="SMART" id="SM00252">
    <property type="entry name" value="SH2"/>
    <property type="match status" value="1"/>
</dbReference>
<dbReference type="SMART" id="SM00462">
    <property type="entry name" value="PTB"/>
    <property type="match status" value="1"/>
</dbReference>
<dbReference type="GO" id="GO:0035556">
    <property type="term" value="P:intracellular signal transduction"/>
    <property type="evidence" value="ECO:0007669"/>
    <property type="project" value="InterPro"/>
</dbReference>
<dbReference type="Proteomes" id="UP000694545">
    <property type="component" value="Unplaced"/>
</dbReference>
<evidence type="ECO:0000256" key="1">
    <source>
        <dbReference type="ARBA" id="ARBA00022999"/>
    </source>
</evidence>
<dbReference type="InterPro" id="IPR006020">
    <property type="entry name" value="PTB/PI_dom"/>
</dbReference>
<evidence type="ECO:0000256" key="2">
    <source>
        <dbReference type="PROSITE-ProRule" id="PRU00191"/>
    </source>
</evidence>
<sequence>MLQRTKYNRFRNDSVTSVDDLIHTLSMNSKVSSIGTTPTPSPYLVSPEILQKDQDGSPALCTLMHKVPLLKLSHTGSLLGIKNLSSAVKELAVSKLQCSSAAEEMHLGGEDWNQGRSLANKVSQGWLHSNEKMLGPGVMYIVKYLGCIEVLRSMRSLDFNTRTQITSRVLKCIIFPLQPPSKALSSILGKSNLQFAGMNINLNISTTSLNLMTPDSKQIIANHHMQSISFASGVDMDTTDYVAYVAKDPVNRRACHILECCDGLAQDIISTIGQAFELRFKQYLQCPSKIPPLHDRMQSMDELWMEEEGEATEHPYYNSIPNKIPPTGGLVDARLKAKLPSISDPPQSTSAMGREQTYYQSQHIGDLFDEDWQQGPSRQGSLDIYNMPEGKSNTTSPGEVPTYVNTQHINMETLHALQADAENLSPGKDLFDMSPFEDALKNQMPGPILNKSTSVECSSPLLPRAAGVTAAAELSTEPWYQGEMTRKEAEQLLKKCGDFLVRKSTSNPGSYVLTGLQNGQAKHLLLVDPEGTVRTKDRIFDSISHLINHHLENHLPIVSSGSELCLQQPAKRKQ</sequence>
<dbReference type="InterPro" id="IPR035676">
    <property type="entry name" value="SHC_SH2"/>
</dbReference>
<dbReference type="InterPro" id="IPR000980">
    <property type="entry name" value="SH2"/>
</dbReference>
<organism evidence="5 6">
    <name type="scientific">Varanus komodoensis</name>
    <name type="common">Komodo dragon</name>
    <dbReference type="NCBI Taxonomy" id="61221"/>
    <lineage>
        <taxon>Eukaryota</taxon>
        <taxon>Metazoa</taxon>
        <taxon>Chordata</taxon>
        <taxon>Craniata</taxon>
        <taxon>Vertebrata</taxon>
        <taxon>Euteleostomi</taxon>
        <taxon>Lepidosauria</taxon>
        <taxon>Squamata</taxon>
        <taxon>Bifurcata</taxon>
        <taxon>Unidentata</taxon>
        <taxon>Episquamata</taxon>
        <taxon>Toxicofera</taxon>
        <taxon>Anguimorpha</taxon>
        <taxon>Paleoanguimorpha</taxon>
        <taxon>Varanoidea</taxon>
        <taxon>Varanidae</taxon>
        <taxon>Varanus</taxon>
    </lineage>
</organism>
<dbReference type="Gene3D" id="2.30.29.30">
    <property type="entry name" value="Pleckstrin-homology domain (PH domain)/Phosphotyrosine-binding domain (PTB)"/>
    <property type="match status" value="1"/>
</dbReference>
<feature type="domain" description="PID" evidence="3">
    <location>
        <begin position="134"/>
        <end position="289"/>
    </location>
</feature>
<accession>A0A8D2JF44</accession>
<dbReference type="PRINTS" id="PR00401">
    <property type="entry name" value="SH2DOMAIN"/>
</dbReference>
<dbReference type="Pfam" id="PF00640">
    <property type="entry name" value="PID"/>
    <property type="match status" value="1"/>
</dbReference>
<dbReference type="CDD" id="cd09925">
    <property type="entry name" value="SH2_SHC"/>
    <property type="match status" value="1"/>
</dbReference>
<evidence type="ECO:0000259" key="4">
    <source>
        <dbReference type="PROSITE" id="PS50001"/>
    </source>
</evidence>
<dbReference type="AlphaFoldDB" id="A0A8D2JF44"/>